<keyword evidence="3" id="KW-1185">Reference proteome</keyword>
<name>D8M5A4_BLAHO</name>
<evidence type="ECO:0000313" key="3">
    <source>
        <dbReference type="Proteomes" id="UP000008312"/>
    </source>
</evidence>
<gene>
    <name evidence="2" type="ORF">GSBLH_T00003146001</name>
</gene>
<dbReference type="OMA" id="QYTGTEK"/>
<dbReference type="InterPro" id="IPR005225">
    <property type="entry name" value="Small_GTP-bd"/>
</dbReference>
<dbReference type="PRINTS" id="PR00449">
    <property type="entry name" value="RASTRNSFRMNG"/>
</dbReference>
<keyword evidence="1" id="KW-0547">Nucleotide-binding</keyword>
<dbReference type="InterPro" id="IPR027417">
    <property type="entry name" value="P-loop_NTPase"/>
</dbReference>
<accession>D8M5A4</accession>
<dbReference type="PANTHER" id="PTHR47978">
    <property type="match status" value="1"/>
</dbReference>
<dbReference type="GO" id="GO:0003924">
    <property type="term" value="F:GTPase activity"/>
    <property type="evidence" value="ECO:0007669"/>
    <property type="project" value="InterPro"/>
</dbReference>
<dbReference type="SMART" id="SM00175">
    <property type="entry name" value="RAB"/>
    <property type="match status" value="1"/>
</dbReference>
<proteinExistence type="predicted"/>
<dbReference type="SUPFAM" id="SSF52540">
    <property type="entry name" value="P-loop containing nucleoside triphosphate hydrolases"/>
    <property type="match status" value="1"/>
</dbReference>
<dbReference type="InterPro" id="IPR001806">
    <property type="entry name" value="Small_GTPase"/>
</dbReference>
<reference evidence="2" key="1">
    <citation type="submission" date="2010-02" db="EMBL/GenBank/DDBJ databases">
        <title>Sequencing and annotation of the Blastocystis hominis genome.</title>
        <authorList>
            <person name="Wincker P."/>
        </authorList>
    </citation>
    <scope>NUCLEOTIDE SEQUENCE</scope>
    <source>
        <strain evidence="2">Singapore isolate B</strain>
    </source>
</reference>
<dbReference type="PROSITE" id="PS51419">
    <property type="entry name" value="RAB"/>
    <property type="match status" value="1"/>
</dbReference>
<organism evidence="2">
    <name type="scientific">Blastocystis hominis</name>
    <dbReference type="NCBI Taxonomy" id="12968"/>
    <lineage>
        <taxon>Eukaryota</taxon>
        <taxon>Sar</taxon>
        <taxon>Stramenopiles</taxon>
        <taxon>Bigyra</taxon>
        <taxon>Opalozoa</taxon>
        <taxon>Opalinata</taxon>
        <taxon>Blastocystidae</taxon>
        <taxon>Blastocystis</taxon>
    </lineage>
</organism>
<dbReference type="GO" id="GO:0005525">
    <property type="term" value="F:GTP binding"/>
    <property type="evidence" value="ECO:0007669"/>
    <property type="project" value="InterPro"/>
</dbReference>
<dbReference type="NCBIfam" id="TIGR00231">
    <property type="entry name" value="small_GTP"/>
    <property type="match status" value="1"/>
</dbReference>
<protein>
    <recommendedName>
        <fullName evidence="4">Small GTP-binding protein</fullName>
    </recommendedName>
</protein>
<dbReference type="AlphaFoldDB" id="D8M5A4"/>
<dbReference type="EMBL" id="FN668657">
    <property type="protein sequence ID" value="CBK23243.2"/>
    <property type="molecule type" value="Genomic_DNA"/>
</dbReference>
<dbReference type="FunFam" id="3.40.50.300:FF:000808">
    <property type="entry name" value="Small GTP-binding protein, putative"/>
    <property type="match status" value="1"/>
</dbReference>
<dbReference type="PROSITE" id="PS51421">
    <property type="entry name" value="RAS"/>
    <property type="match status" value="1"/>
</dbReference>
<dbReference type="Pfam" id="PF00071">
    <property type="entry name" value="Ras"/>
    <property type="match status" value="1"/>
</dbReference>
<evidence type="ECO:0000256" key="1">
    <source>
        <dbReference type="ARBA" id="ARBA00022741"/>
    </source>
</evidence>
<sequence length="205" mass="22766">MNSIESKIVVIGPPDVGKTCLSIRYIRGKFFEHSSATIGASFLMKTLTCGNVVNTMKIWDTAGQDAFLPMTSVYYKDVDGAILVFDASKPDTMDSLDNWLCDLQQNNVGRQFSLFLVCNKIDLNRGIDREHVQQYADKIGAPVFYTSAKDGTGVNDLFTEMSNSIIKRHNETANFAVQNYGVSINDSIKVPLTENPPEDKKKCCC</sequence>
<dbReference type="RefSeq" id="XP_012897291.1">
    <property type="nucleotide sequence ID" value="XM_013041837.1"/>
</dbReference>
<evidence type="ECO:0008006" key="4">
    <source>
        <dbReference type="Google" id="ProtNLM"/>
    </source>
</evidence>
<dbReference type="InParanoid" id="D8M5A4"/>
<dbReference type="SMART" id="SM00174">
    <property type="entry name" value="RHO"/>
    <property type="match status" value="1"/>
</dbReference>
<dbReference type="SMART" id="SM00173">
    <property type="entry name" value="RAS"/>
    <property type="match status" value="1"/>
</dbReference>
<dbReference type="GeneID" id="24920262"/>
<dbReference type="Gene3D" id="3.40.50.300">
    <property type="entry name" value="P-loop containing nucleotide triphosphate hydrolases"/>
    <property type="match status" value="1"/>
</dbReference>
<dbReference type="CDD" id="cd00154">
    <property type="entry name" value="Rab"/>
    <property type="match status" value="1"/>
</dbReference>
<dbReference type="OrthoDB" id="63533at2759"/>
<evidence type="ECO:0000313" key="2">
    <source>
        <dbReference type="EMBL" id="CBK23243.2"/>
    </source>
</evidence>
<dbReference type="Proteomes" id="UP000008312">
    <property type="component" value="Unassembled WGS sequence"/>
</dbReference>